<keyword evidence="4 10" id="KW-0732">Signal</keyword>
<keyword evidence="8 9" id="KW-0624">Polysaccharide degradation</keyword>
<keyword evidence="7 9" id="KW-0326">Glycosidase</keyword>
<keyword evidence="3" id="KW-0858">Xylan degradation</keyword>
<accession>A0ABS9D2H0</accession>
<dbReference type="PANTHER" id="PTHR31490:SF88">
    <property type="entry name" value="BETA-XYLANASE"/>
    <property type="match status" value="1"/>
</dbReference>
<dbReference type="Proteomes" id="UP001521137">
    <property type="component" value="Unassembled WGS sequence"/>
</dbReference>
<evidence type="ECO:0000256" key="2">
    <source>
        <dbReference type="ARBA" id="ARBA00007495"/>
    </source>
</evidence>
<dbReference type="InterPro" id="IPR001000">
    <property type="entry name" value="GH10_dom"/>
</dbReference>
<dbReference type="SUPFAM" id="SSF51445">
    <property type="entry name" value="(Trans)glycosidases"/>
    <property type="match status" value="1"/>
</dbReference>
<sequence>MSVVRLRRIPLILTSCVTSMILLACGGGGSTPPTTTIPTPAANKAPTANAGADQTANELTVVTLVGSGTDSDGTIAIYSWVQTSTGTSITLTDSTLANATFTAPDIAADETITFELTVTDNDNATHKDTVDITITHIEPEPPVDPEPPVTPTEPVTDIPEGGTLVITNNPVSNAGFWNGSDSENAPVGTTNVVDVEHEDFSQALEVDITNPSGVSWRGQVSIPVTQELKLDDNILLHLYFRTIESQYETGTGFTTVLLQGPAESDYYKIISRNISSSSDWVEYFIAAKVGRGFPANDLNILFELGAGDKPQKFQLAGIELLNYQQTLTLDDLPNTKLSYDGRAADAPWRAEAQARIEQHRKGDFTVTLQNADGEIIPNTDVNLTMTKHAYHFGSAISVPQLVEESNNGDIYREKVLELFNQAGPENALKWPAWLGEYGGSFSQSNTQQALEWLNEHEFYTRGHVLIWPSKRNMPNAMQGYLPDDAANADPQILTEVKNHIDDVASKTAHLLQEWDVLNEPFDNHYLMDAFGDQVMLDWFEQARTNLPTHKLYINDYGILSGGGLNIEHQEHYKKTIQYLIDESAEINGIGLQSHFSEVLTPISKVWEILDSIHQIAPELVIRSTEFDVTTKDEQLQADYTRDFITLFFSHPATVGVQLWGFWENRHWFPDAAMYRSDWSEKPNAVVWKDLIFNQWNSQFTGQTNDLGQFSERAFYGEYEAKFTHDGVEKSLHFSILKGEQNNITLKLAE</sequence>
<feature type="signal peptide" evidence="10">
    <location>
        <begin position="1"/>
        <end position="24"/>
    </location>
</feature>
<dbReference type="Gene3D" id="3.20.20.80">
    <property type="entry name" value="Glycosidases"/>
    <property type="match status" value="1"/>
</dbReference>
<comment type="caution">
    <text evidence="12">The sequence shown here is derived from an EMBL/GenBank/DDBJ whole genome shotgun (WGS) entry which is preliminary data.</text>
</comment>
<dbReference type="PROSITE" id="PS51760">
    <property type="entry name" value="GH10_2"/>
    <property type="match status" value="1"/>
</dbReference>
<dbReference type="EMBL" id="JAKGAS010000001">
    <property type="protein sequence ID" value="MCF2947103.1"/>
    <property type="molecule type" value="Genomic_DNA"/>
</dbReference>
<comment type="catalytic activity">
    <reaction evidence="1 9">
        <text>Endohydrolysis of (1-&gt;4)-beta-D-xylosidic linkages in xylans.</text>
        <dbReference type="EC" id="3.2.1.8"/>
    </reaction>
</comment>
<dbReference type="InterPro" id="IPR044846">
    <property type="entry name" value="GH10"/>
</dbReference>
<feature type="domain" description="GH10" evidence="11">
    <location>
        <begin position="395"/>
        <end position="690"/>
    </location>
</feature>
<dbReference type="Pfam" id="PF22352">
    <property type="entry name" value="K319L-like_PKD"/>
    <property type="match status" value="1"/>
</dbReference>
<evidence type="ECO:0000256" key="10">
    <source>
        <dbReference type="SAM" id="SignalP"/>
    </source>
</evidence>
<evidence type="ECO:0000256" key="6">
    <source>
        <dbReference type="ARBA" id="ARBA00023277"/>
    </source>
</evidence>
<dbReference type="SMART" id="SM00633">
    <property type="entry name" value="Glyco_10"/>
    <property type="match status" value="1"/>
</dbReference>
<evidence type="ECO:0000256" key="8">
    <source>
        <dbReference type="ARBA" id="ARBA00023326"/>
    </source>
</evidence>
<evidence type="ECO:0000313" key="13">
    <source>
        <dbReference type="Proteomes" id="UP001521137"/>
    </source>
</evidence>
<evidence type="ECO:0000256" key="7">
    <source>
        <dbReference type="ARBA" id="ARBA00023295"/>
    </source>
</evidence>
<proteinExistence type="inferred from homology"/>
<dbReference type="RefSeq" id="WP_235310615.1">
    <property type="nucleotide sequence ID" value="NZ_JAKGAS010000001.1"/>
</dbReference>
<comment type="similarity">
    <text evidence="2 9">Belongs to the glycosyl hydrolase 10 (cellulase F) family.</text>
</comment>
<dbReference type="PROSITE" id="PS51257">
    <property type="entry name" value="PROKAR_LIPOPROTEIN"/>
    <property type="match status" value="1"/>
</dbReference>
<protein>
    <recommendedName>
        <fullName evidence="9">Beta-xylanase</fullName>
        <ecNumber evidence="9">3.2.1.8</ecNumber>
    </recommendedName>
</protein>
<reference evidence="12 13" key="1">
    <citation type="submission" date="2022-01" db="EMBL/GenBank/DDBJ databases">
        <title>Paraglaciecola sp. G1-23.</title>
        <authorList>
            <person name="Jin M.S."/>
            <person name="Han D.M."/>
            <person name="Kim H.M."/>
            <person name="Jeon C.O."/>
        </authorList>
    </citation>
    <scope>NUCLEOTIDE SEQUENCE [LARGE SCALE GENOMIC DNA]</scope>
    <source>
        <strain evidence="12 13">G1-23</strain>
    </source>
</reference>
<name>A0ABS9D2H0_9ALTE</name>
<evidence type="ECO:0000256" key="5">
    <source>
        <dbReference type="ARBA" id="ARBA00022801"/>
    </source>
</evidence>
<evidence type="ECO:0000256" key="1">
    <source>
        <dbReference type="ARBA" id="ARBA00000681"/>
    </source>
</evidence>
<dbReference type="InterPro" id="IPR017853">
    <property type="entry name" value="GH"/>
</dbReference>
<gene>
    <name evidence="12" type="ORF">L0668_03225</name>
</gene>
<dbReference type="InterPro" id="IPR013783">
    <property type="entry name" value="Ig-like_fold"/>
</dbReference>
<organism evidence="12 13">
    <name type="scientific">Paraglaciecola algarum</name>
    <dbReference type="NCBI Taxonomy" id="3050085"/>
    <lineage>
        <taxon>Bacteria</taxon>
        <taxon>Pseudomonadati</taxon>
        <taxon>Pseudomonadota</taxon>
        <taxon>Gammaproteobacteria</taxon>
        <taxon>Alteromonadales</taxon>
        <taxon>Alteromonadaceae</taxon>
        <taxon>Paraglaciecola</taxon>
    </lineage>
</organism>
<evidence type="ECO:0000259" key="11">
    <source>
        <dbReference type="PROSITE" id="PS51760"/>
    </source>
</evidence>
<dbReference type="EC" id="3.2.1.8" evidence="9"/>
<keyword evidence="13" id="KW-1185">Reference proteome</keyword>
<keyword evidence="6 9" id="KW-0119">Carbohydrate metabolism</keyword>
<keyword evidence="5 9" id="KW-0378">Hydrolase</keyword>
<evidence type="ECO:0000256" key="9">
    <source>
        <dbReference type="RuleBase" id="RU361174"/>
    </source>
</evidence>
<evidence type="ECO:0000256" key="4">
    <source>
        <dbReference type="ARBA" id="ARBA00022729"/>
    </source>
</evidence>
<feature type="chain" id="PRO_5046701810" description="Beta-xylanase" evidence="10">
    <location>
        <begin position="25"/>
        <end position="749"/>
    </location>
</feature>
<dbReference type="Gene3D" id="2.60.40.10">
    <property type="entry name" value="Immunoglobulins"/>
    <property type="match status" value="1"/>
</dbReference>
<dbReference type="PRINTS" id="PR00134">
    <property type="entry name" value="GLHYDRLASE10"/>
</dbReference>
<evidence type="ECO:0000313" key="12">
    <source>
        <dbReference type="EMBL" id="MCF2947103.1"/>
    </source>
</evidence>
<dbReference type="PANTHER" id="PTHR31490">
    <property type="entry name" value="GLYCOSYL HYDROLASE"/>
    <property type="match status" value="1"/>
</dbReference>
<evidence type="ECO:0000256" key="3">
    <source>
        <dbReference type="ARBA" id="ARBA00022651"/>
    </source>
</evidence>
<dbReference type="Pfam" id="PF00331">
    <property type="entry name" value="Glyco_hydro_10"/>
    <property type="match status" value="1"/>
</dbReference>